<accession>A0A7X0YQ11</accession>
<organism evidence="1 2">
    <name type="scientific">Listeria booriae</name>
    <dbReference type="NCBI Taxonomy" id="1552123"/>
    <lineage>
        <taxon>Bacteria</taxon>
        <taxon>Bacillati</taxon>
        <taxon>Bacillota</taxon>
        <taxon>Bacilli</taxon>
        <taxon>Bacillales</taxon>
        <taxon>Listeriaceae</taxon>
        <taxon>Listeria</taxon>
    </lineage>
</organism>
<gene>
    <name evidence="1" type="ORF">HCB06_14675</name>
</gene>
<keyword evidence="1" id="KW-0808">Transferase</keyword>
<dbReference type="AlphaFoldDB" id="A0A7X0YQ11"/>
<protein>
    <submittedName>
        <fullName evidence="1">Glycosyltransferase family 4 protein</fullName>
    </submittedName>
</protein>
<proteinExistence type="predicted"/>
<evidence type="ECO:0000313" key="1">
    <source>
        <dbReference type="EMBL" id="MBC2117873.1"/>
    </source>
</evidence>
<dbReference type="Gene3D" id="3.40.50.2000">
    <property type="entry name" value="Glycogen Phosphorylase B"/>
    <property type="match status" value="1"/>
</dbReference>
<sequence>MYNKHILMVSHDFLPNIGGIAVYVYELSKALLARGHQLT</sequence>
<dbReference type="EMBL" id="JAARXI010000009">
    <property type="protein sequence ID" value="MBC2117873.1"/>
    <property type="molecule type" value="Genomic_DNA"/>
</dbReference>
<evidence type="ECO:0000313" key="2">
    <source>
        <dbReference type="Proteomes" id="UP000529446"/>
    </source>
</evidence>
<reference evidence="1 2" key="1">
    <citation type="submission" date="2020-03" db="EMBL/GenBank/DDBJ databases">
        <title>Soil Listeria distribution.</title>
        <authorList>
            <person name="Liao J."/>
            <person name="Wiedmann M."/>
        </authorList>
    </citation>
    <scope>NUCLEOTIDE SEQUENCE [LARGE SCALE GENOMIC DNA]</scope>
    <source>
        <strain evidence="1 2">FSL L7-0360</strain>
    </source>
</reference>
<name>A0A7X0YQ11_9LIST</name>
<dbReference type="SUPFAM" id="SSF53756">
    <property type="entry name" value="UDP-Glycosyltransferase/glycogen phosphorylase"/>
    <property type="match status" value="1"/>
</dbReference>
<comment type="caution">
    <text evidence="1">The sequence shown here is derived from an EMBL/GenBank/DDBJ whole genome shotgun (WGS) entry which is preliminary data.</text>
</comment>
<dbReference type="GO" id="GO:0016740">
    <property type="term" value="F:transferase activity"/>
    <property type="evidence" value="ECO:0007669"/>
    <property type="project" value="UniProtKB-KW"/>
</dbReference>
<feature type="non-terminal residue" evidence="1">
    <location>
        <position position="39"/>
    </location>
</feature>
<dbReference type="Proteomes" id="UP000529446">
    <property type="component" value="Unassembled WGS sequence"/>
</dbReference>